<evidence type="ECO:0000313" key="2">
    <source>
        <dbReference type="EMBL" id="GEB60146.1"/>
    </source>
</evidence>
<evidence type="ECO:0000313" key="3">
    <source>
        <dbReference type="Proteomes" id="UP000315226"/>
    </source>
</evidence>
<keyword evidence="3" id="KW-1185">Reference proteome</keyword>
<evidence type="ECO:0000256" key="1">
    <source>
        <dbReference type="SAM" id="MobiDB-lite"/>
    </source>
</evidence>
<organism evidence="2 3">
    <name type="scientific">Streptomyces gardneri</name>
    <dbReference type="NCBI Taxonomy" id="66892"/>
    <lineage>
        <taxon>Bacteria</taxon>
        <taxon>Bacillati</taxon>
        <taxon>Actinomycetota</taxon>
        <taxon>Actinomycetes</taxon>
        <taxon>Kitasatosporales</taxon>
        <taxon>Streptomycetaceae</taxon>
        <taxon>Streptomyces</taxon>
    </lineage>
</organism>
<proteinExistence type="predicted"/>
<accession>A0A4Y3RR10</accession>
<dbReference type="AlphaFoldDB" id="A0A4Y3RR10"/>
<gene>
    <name evidence="2" type="ORF">SGA01_57510</name>
</gene>
<sequence>MSITAIPMHLQEVPTTDGTGTAAPHHNPEATRGRDVSFAERRAVLLHSLRVLLQQYPIGETLPSVRELATQLGQAQRYVGSAMVHLDRLGEVVYSPSGGRNAGRRRLSPQEQHPNDIAFDRAVRHGIESGRHGAGTVLPTAILAVQHGLTLELVPRALRLVIKDKLVAFWEGPHGPGYYVLTVSGRPA</sequence>
<dbReference type="Proteomes" id="UP000315226">
    <property type="component" value="Unassembled WGS sequence"/>
</dbReference>
<evidence type="ECO:0008006" key="4">
    <source>
        <dbReference type="Google" id="ProtNLM"/>
    </source>
</evidence>
<comment type="caution">
    <text evidence="2">The sequence shown here is derived from an EMBL/GenBank/DDBJ whole genome shotgun (WGS) entry which is preliminary data.</text>
</comment>
<dbReference type="OrthoDB" id="4245901at2"/>
<name>A0A4Y3RR10_9ACTN</name>
<reference evidence="2 3" key="1">
    <citation type="submission" date="2019-06" db="EMBL/GenBank/DDBJ databases">
        <title>Whole genome shotgun sequence of Streptomyces gardneri NBRC 12865.</title>
        <authorList>
            <person name="Hosoyama A."/>
            <person name="Uohara A."/>
            <person name="Ohji S."/>
            <person name="Ichikawa N."/>
        </authorList>
    </citation>
    <scope>NUCLEOTIDE SEQUENCE [LARGE SCALE GENOMIC DNA]</scope>
    <source>
        <strain evidence="2 3">NBRC 12865</strain>
    </source>
</reference>
<dbReference type="RefSeq" id="WP_141299736.1">
    <property type="nucleotide sequence ID" value="NZ_BJMN01000039.1"/>
</dbReference>
<dbReference type="EMBL" id="BJMN01000039">
    <property type="protein sequence ID" value="GEB60146.1"/>
    <property type="molecule type" value="Genomic_DNA"/>
</dbReference>
<protein>
    <recommendedName>
        <fullName evidence="4">HTH gntR-type domain-containing protein</fullName>
    </recommendedName>
</protein>
<feature type="region of interest" description="Disordered" evidence="1">
    <location>
        <begin position="1"/>
        <end position="33"/>
    </location>
</feature>